<dbReference type="RefSeq" id="WP_002992157.1">
    <property type="nucleotide sequence ID" value="NZ_AOGY02000087.1"/>
</dbReference>
<keyword evidence="1" id="KW-1133">Transmembrane helix</keyword>
<organism evidence="2 3">
    <name type="scientific">Leptospira vanthielii serovar Holland str. Waz Holland = ATCC 700522</name>
    <dbReference type="NCBI Taxonomy" id="1218591"/>
    <lineage>
        <taxon>Bacteria</taxon>
        <taxon>Pseudomonadati</taxon>
        <taxon>Spirochaetota</taxon>
        <taxon>Spirochaetia</taxon>
        <taxon>Leptospirales</taxon>
        <taxon>Leptospiraceae</taxon>
        <taxon>Leptospira</taxon>
    </lineage>
</organism>
<accession>N1W7C9</accession>
<protein>
    <submittedName>
        <fullName evidence="2">Uncharacterized protein</fullName>
    </submittedName>
</protein>
<feature type="transmembrane region" description="Helical" evidence="1">
    <location>
        <begin position="6"/>
        <end position="25"/>
    </location>
</feature>
<dbReference type="AlphaFoldDB" id="N1W7C9"/>
<proteinExistence type="predicted"/>
<reference evidence="2 3" key="1">
    <citation type="submission" date="2013-03" db="EMBL/GenBank/DDBJ databases">
        <authorList>
            <person name="Harkins D.M."/>
            <person name="Durkin A.S."/>
            <person name="Brinkac L.M."/>
            <person name="Haft D.H."/>
            <person name="Selengut J.D."/>
            <person name="Sanka R."/>
            <person name="DePew J."/>
            <person name="Purushe J."/>
            <person name="Galloway R.L."/>
            <person name="Vinetz J.M."/>
            <person name="Sutton G.G."/>
            <person name="Nierman W.C."/>
            <person name="Fouts D.E."/>
        </authorList>
    </citation>
    <scope>NUCLEOTIDE SEQUENCE [LARGE SCALE GENOMIC DNA]</scope>
    <source>
        <strain evidence="2 3">Waz Holland</strain>
    </source>
</reference>
<dbReference type="Proteomes" id="UP000012227">
    <property type="component" value="Unassembled WGS sequence"/>
</dbReference>
<evidence type="ECO:0000313" key="3">
    <source>
        <dbReference type="Proteomes" id="UP000012227"/>
    </source>
</evidence>
<name>N1W7C9_9LEPT</name>
<keyword evidence="1" id="KW-0812">Transmembrane</keyword>
<evidence type="ECO:0000313" key="2">
    <source>
        <dbReference type="EMBL" id="EMY67771.1"/>
    </source>
</evidence>
<evidence type="ECO:0000256" key="1">
    <source>
        <dbReference type="SAM" id="Phobius"/>
    </source>
</evidence>
<dbReference type="EMBL" id="AOGY02000087">
    <property type="protein sequence ID" value="EMY67771.1"/>
    <property type="molecule type" value="Genomic_DNA"/>
</dbReference>
<gene>
    <name evidence="2" type="ORF">LEP1GSC199_0668</name>
</gene>
<comment type="caution">
    <text evidence="2">The sequence shown here is derived from an EMBL/GenBank/DDBJ whole genome shotgun (WGS) entry which is preliminary data.</text>
</comment>
<keyword evidence="1" id="KW-0472">Membrane</keyword>
<sequence length="148" mass="17947">MLENLQLLANISTTIAVVIAVFQLYKQNKQRRIDYLLRLHEFLISNREMEELFYKIDHETFKFNKNLPGSKQEIILDRLLGFFETICRLETEGLFTKSDFSFFEYELLRIVKNIEIKKYFDYLEKETSEDKISVPLFNELKNRQRKYI</sequence>